<proteinExistence type="predicted"/>
<dbReference type="AlphaFoldDB" id="A0A8H9LZ19"/>
<dbReference type="Proteomes" id="UP000610124">
    <property type="component" value="Unassembled WGS sequence"/>
</dbReference>
<dbReference type="EMBL" id="BMUB01000034">
    <property type="protein sequence ID" value="GGV04804.1"/>
    <property type="molecule type" value="Genomic_DNA"/>
</dbReference>
<name>A0A8H9LZ19_KITAU</name>
<comment type="caution">
    <text evidence="1">The sequence shown here is derived from an EMBL/GenBank/DDBJ whole genome shotgun (WGS) entry which is preliminary data.</text>
</comment>
<reference evidence="1" key="2">
    <citation type="submission" date="2020-09" db="EMBL/GenBank/DDBJ databases">
        <authorList>
            <person name="Sun Q."/>
            <person name="Ohkuma M."/>
        </authorList>
    </citation>
    <scope>NUCLEOTIDE SEQUENCE</scope>
    <source>
        <strain evidence="1">JCM 4434</strain>
    </source>
</reference>
<evidence type="ECO:0000313" key="1">
    <source>
        <dbReference type="EMBL" id="GGV04804.1"/>
    </source>
</evidence>
<accession>A0A8H9LZ19</accession>
<protein>
    <submittedName>
        <fullName evidence="1">Uncharacterized protein</fullName>
    </submittedName>
</protein>
<gene>
    <name evidence="1" type="ORF">GCM10010502_69480</name>
</gene>
<reference evidence="1" key="1">
    <citation type="journal article" date="2014" name="Int. J. Syst. Evol. Microbiol.">
        <title>Complete genome sequence of Corynebacterium casei LMG S-19264T (=DSM 44701T), isolated from a smear-ripened cheese.</title>
        <authorList>
            <consortium name="US DOE Joint Genome Institute (JGI-PGF)"/>
            <person name="Walter F."/>
            <person name="Albersmeier A."/>
            <person name="Kalinowski J."/>
            <person name="Ruckert C."/>
        </authorList>
    </citation>
    <scope>NUCLEOTIDE SEQUENCE</scope>
    <source>
        <strain evidence="1">JCM 4434</strain>
    </source>
</reference>
<evidence type="ECO:0000313" key="2">
    <source>
        <dbReference type="Proteomes" id="UP000610124"/>
    </source>
</evidence>
<organism evidence="1 2">
    <name type="scientific">Kitasatospora aureofaciens</name>
    <name type="common">Streptomyces aureofaciens</name>
    <dbReference type="NCBI Taxonomy" id="1894"/>
    <lineage>
        <taxon>Bacteria</taxon>
        <taxon>Bacillati</taxon>
        <taxon>Actinomycetota</taxon>
        <taxon>Actinomycetes</taxon>
        <taxon>Kitasatosporales</taxon>
        <taxon>Streptomycetaceae</taxon>
        <taxon>Kitasatospora</taxon>
    </lineage>
</organism>
<sequence>MADQPWRRYEIQLRVTVPDQAGEVGSAVAELPEQLASLLGGSGGGVRQMRDRAVSGGEAGFTVASLSTVCETDSCLYPTGRYRYLLGRDGPEAFERRWKGQAAGSRTRQVPLTRLSRIGRHEVSLGVIRGGRGGP</sequence>